<dbReference type="CDD" id="cd08646">
    <property type="entry name" value="FMT_core_Met-tRNA-FMT_N"/>
    <property type="match status" value="1"/>
</dbReference>
<dbReference type="InterPro" id="IPR041711">
    <property type="entry name" value="Met-tRNA-FMT_N"/>
</dbReference>
<evidence type="ECO:0000256" key="2">
    <source>
        <dbReference type="ARBA" id="ARBA00012261"/>
    </source>
</evidence>
<dbReference type="GO" id="GO:0004479">
    <property type="term" value="F:methionyl-tRNA formyltransferase activity"/>
    <property type="evidence" value="ECO:0007669"/>
    <property type="project" value="UniProtKB-EC"/>
</dbReference>
<evidence type="ECO:0000256" key="1">
    <source>
        <dbReference type="ARBA" id="ARBA00010699"/>
    </source>
</evidence>
<name>A0A381UYT8_9ZZZZ</name>
<feature type="domain" description="Formyl transferase C-terminal" evidence="6">
    <location>
        <begin position="208"/>
        <end position="309"/>
    </location>
</feature>
<keyword evidence="3" id="KW-0808">Transferase</keyword>
<reference evidence="7" key="1">
    <citation type="submission" date="2018-05" db="EMBL/GenBank/DDBJ databases">
        <authorList>
            <person name="Lanie J.A."/>
            <person name="Ng W.-L."/>
            <person name="Kazmierczak K.M."/>
            <person name="Andrzejewski T.M."/>
            <person name="Davidsen T.M."/>
            <person name="Wayne K.J."/>
            <person name="Tettelin H."/>
            <person name="Glass J.I."/>
            <person name="Rusch D."/>
            <person name="Podicherti R."/>
            <person name="Tsui H.-C.T."/>
            <person name="Winkler M.E."/>
        </authorList>
    </citation>
    <scope>NUCLEOTIDE SEQUENCE</scope>
</reference>
<dbReference type="InterPro" id="IPR011034">
    <property type="entry name" value="Formyl_transferase-like_C_sf"/>
</dbReference>
<dbReference type="HAMAP" id="MF_00182">
    <property type="entry name" value="Formyl_trans"/>
    <property type="match status" value="1"/>
</dbReference>
<dbReference type="CDD" id="cd08704">
    <property type="entry name" value="Met_tRNA_FMT_C"/>
    <property type="match status" value="1"/>
</dbReference>
<keyword evidence="4" id="KW-0648">Protein biosynthesis</keyword>
<dbReference type="SUPFAM" id="SSF53328">
    <property type="entry name" value="Formyltransferase"/>
    <property type="match status" value="1"/>
</dbReference>
<organism evidence="7">
    <name type="scientific">marine metagenome</name>
    <dbReference type="NCBI Taxonomy" id="408172"/>
    <lineage>
        <taxon>unclassified sequences</taxon>
        <taxon>metagenomes</taxon>
        <taxon>ecological metagenomes</taxon>
    </lineage>
</organism>
<dbReference type="Pfam" id="PF02911">
    <property type="entry name" value="Formyl_trans_C"/>
    <property type="match status" value="1"/>
</dbReference>
<evidence type="ECO:0000259" key="6">
    <source>
        <dbReference type="Pfam" id="PF02911"/>
    </source>
</evidence>
<feature type="domain" description="Formyl transferase N-terminal" evidence="5">
    <location>
        <begin position="7"/>
        <end position="182"/>
    </location>
</feature>
<dbReference type="EC" id="2.1.2.9" evidence="2"/>
<dbReference type="InterPro" id="IPR005793">
    <property type="entry name" value="Formyl_trans_C"/>
</dbReference>
<dbReference type="NCBIfam" id="TIGR00460">
    <property type="entry name" value="fmt"/>
    <property type="match status" value="1"/>
</dbReference>
<dbReference type="AlphaFoldDB" id="A0A381UYT8"/>
<evidence type="ECO:0000313" key="7">
    <source>
        <dbReference type="EMBL" id="SVA32143.1"/>
    </source>
</evidence>
<sequence>MNSQKTIIFMGTAEFAIPSLEKIIENNYNVLAVVTSTDKPSGRGLKLKESPIKQFARTNSLKILQPNNLKDQNFINLITNFKPDLIVVVAFRMLPEILWKIPKYGAINLHASLLPKYRGAAPINWAIINGENQTGVSTFFINKKIDTGDIIDQSSIEIPKNENAGDIHDKLKELGGNVLIKSLEKIFSNKKVAIKKQLVIKPLNKAPKLDKSNSKINWDDSSENIYNKIRGLSPYPGAKSVLDNYDKKINVIIYKSNFSNNKHNHPNGLIIIEKGTFKVATFDGYICPLLIKFEGKKTLDIKSLINGFNFHKKCKMI</sequence>
<dbReference type="InterPro" id="IPR002376">
    <property type="entry name" value="Formyl_transf_N"/>
</dbReference>
<dbReference type="EMBL" id="UINC01007227">
    <property type="protein sequence ID" value="SVA32143.1"/>
    <property type="molecule type" value="Genomic_DNA"/>
</dbReference>
<evidence type="ECO:0000256" key="3">
    <source>
        <dbReference type="ARBA" id="ARBA00022679"/>
    </source>
</evidence>
<dbReference type="PANTHER" id="PTHR11138:SF5">
    <property type="entry name" value="METHIONYL-TRNA FORMYLTRANSFERASE, MITOCHONDRIAL"/>
    <property type="match status" value="1"/>
</dbReference>
<dbReference type="Pfam" id="PF00551">
    <property type="entry name" value="Formyl_trans_N"/>
    <property type="match status" value="1"/>
</dbReference>
<evidence type="ECO:0000259" key="5">
    <source>
        <dbReference type="Pfam" id="PF00551"/>
    </source>
</evidence>
<dbReference type="InterPro" id="IPR005794">
    <property type="entry name" value="Fmt"/>
</dbReference>
<proteinExistence type="inferred from homology"/>
<dbReference type="GO" id="GO:0005829">
    <property type="term" value="C:cytosol"/>
    <property type="evidence" value="ECO:0007669"/>
    <property type="project" value="TreeGrafter"/>
</dbReference>
<dbReference type="InterPro" id="IPR036477">
    <property type="entry name" value="Formyl_transf_N_sf"/>
</dbReference>
<gene>
    <name evidence="7" type="ORF">METZ01_LOCUS84997</name>
</gene>
<accession>A0A381UYT8</accession>
<dbReference type="PANTHER" id="PTHR11138">
    <property type="entry name" value="METHIONYL-TRNA FORMYLTRANSFERASE"/>
    <property type="match status" value="1"/>
</dbReference>
<protein>
    <recommendedName>
        <fullName evidence="2">methionyl-tRNA formyltransferase</fullName>
        <ecNumber evidence="2">2.1.2.9</ecNumber>
    </recommendedName>
</protein>
<evidence type="ECO:0000256" key="4">
    <source>
        <dbReference type="ARBA" id="ARBA00022917"/>
    </source>
</evidence>
<dbReference type="InterPro" id="IPR044135">
    <property type="entry name" value="Met-tRNA-FMT_C"/>
</dbReference>
<dbReference type="SUPFAM" id="SSF50486">
    <property type="entry name" value="FMT C-terminal domain-like"/>
    <property type="match status" value="1"/>
</dbReference>
<comment type="similarity">
    <text evidence="1">Belongs to the Fmt family.</text>
</comment>
<dbReference type="Gene3D" id="3.40.50.12230">
    <property type="match status" value="1"/>
</dbReference>